<dbReference type="AlphaFoldDB" id="A0A1G6GU96"/>
<organism evidence="2 3">
    <name type="scientific">Shouchella lonarensis</name>
    <dbReference type="NCBI Taxonomy" id="1464122"/>
    <lineage>
        <taxon>Bacteria</taxon>
        <taxon>Bacillati</taxon>
        <taxon>Bacillota</taxon>
        <taxon>Bacilli</taxon>
        <taxon>Bacillales</taxon>
        <taxon>Bacillaceae</taxon>
        <taxon>Shouchella</taxon>
    </lineage>
</organism>
<evidence type="ECO:0000313" key="3">
    <source>
        <dbReference type="Proteomes" id="UP000242662"/>
    </source>
</evidence>
<reference evidence="3" key="1">
    <citation type="submission" date="2016-09" db="EMBL/GenBank/DDBJ databases">
        <authorList>
            <person name="Varghese N."/>
            <person name="Submissions S."/>
        </authorList>
    </citation>
    <scope>NUCLEOTIDE SEQUENCE [LARGE SCALE GENOMIC DNA]</scope>
    <source>
        <strain evidence="3">25nlg</strain>
    </source>
</reference>
<evidence type="ECO:0000256" key="1">
    <source>
        <dbReference type="SAM" id="SignalP"/>
    </source>
</evidence>
<sequence length="46" mass="5010">MRVLKRSFYVCIALVIVSVFSMDQVSETAGPGVPGSFSHSESAQKY</sequence>
<keyword evidence="1" id="KW-0732">Signal</keyword>
<name>A0A1G6GU96_9BACI</name>
<dbReference type="EMBL" id="FMYM01000002">
    <property type="protein sequence ID" value="SDB85592.1"/>
    <property type="molecule type" value="Genomic_DNA"/>
</dbReference>
<keyword evidence="3" id="KW-1185">Reference proteome</keyword>
<proteinExistence type="predicted"/>
<evidence type="ECO:0000313" key="2">
    <source>
        <dbReference type="EMBL" id="SDB85592.1"/>
    </source>
</evidence>
<protein>
    <submittedName>
        <fullName evidence="2">Uncharacterized protein</fullName>
    </submittedName>
</protein>
<feature type="signal peptide" evidence="1">
    <location>
        <begin position="1"/>
        <end position="21"/>
    </location>
</feature>
<feature type="chain" id="PRO_5038334830" evidence="1">
    <location>
        <begin position="22"/>
        <end position="46"/>
    </location>
</feature>
<gene>
    <name evidence="2" type="ORF">SAMN05421737_10231</name>
</gene>
<dbReference type="Proteomes" id="UP000242662">
    <property type="component" value="Unassembled WGS sequence"/>
</dbReference>
<accession>A0A1G6GU96</accession>